<dbReference type="PANTHER" id="PTHR45138">
    <property type="entry name" value="REGULATORY COMPONENTS OF SENSORY TRANSDUCTION SYSTEM"/>
    <property type="match status" value="1"/>
</dbReference>
<dbReference type="InterPro" id="IPR029787">
    <property type="entry name" value="Nucleotide_cyclase"/>
</dbReference>
<evidence type="ECO:0000313" key="3">
    <source>
        <dbReference type="EMBL" id="AKU95158.1"/>
    </source>
</evidence>
<keyword evidence="4" id="KW-1185">Reference proteome</keyword>
<dbReference type="Pfam" id="PF00990">
    <property type="entry name" value="GGDEF"/>
    <property type="match status" value="1"/>
</dbReference>
<dbReference type="InterPro" id="IPR043128">
    <property type="entry name" value="Rev_trsase/Diguanyl_cyclase"/>
</dbReference>
<dbReference type="Proteomes" id="UP000064967">
    <property type="component" value="Chromosome"/>
</dbReference>
<dbReference type="InterPro" id="IPR000160">
    <property type="entry name" value="GGDEF_dom"/>
</dbReference>
<dbReference type="GO" id="GO:0043709">
    <property type="term" value="P:cell adhesion involved in single-species biofilm formation"/>
    <property type="evidence" value="ECO:0007669"/>
    <property type="project" value="TreeGrafter"/>
</dbReference>
<dbReference type="STRING" id="1391654.AKJ09_01822"/>
<dbReference type="OrthoDB" id="9759607at2"/>
<feature type="domain" description="GGDEF" evidence="2">
    <location>
        <begin position="155"/>
        <end position="279"/>
    </location>
</feature>
<dbReference type="NCBIfam" id="TIGR00254">
    <property type="entry name" value="GGDEF"/>
    <property type="match status" value="1"/>
</dbReference>
<protein>
    <recommendedName>
        <fullName evidence="1">diguanylate cyclase</fullName>
        <ecNumber evidence="1">2.7.7.65</ecNumber>
    </recommendedName>
</protein>
<name>A0A0K1PNQ4_9BACT</name>
<dbReference type="KEGG" id="llu:AKJ09_01822"/>
<evidence type="ECO:0000259" key="2">
    <source>
        <dbReference type="PROSITE" id="PS50887"/>
    </source>
</evidence>
<dbReference type="InterPro" id="IPR050469">
    <property type="entry name" value="Diguanylate_Cyclase"/>
</dbReference>
<dbReference type="RefSeq" id="WP_146646650.1">
    <property type="nucleotide sequence ID" value="NZ_CP012333.1"/>
</dbReference>
<evidence type="ECO:0000313" key="4">
    <source>
        <dbReference type="Proteomes" id="UP000064967"/>
    </source>
</evidence>
<gene>
    <name evidence="3" type="ORF">AKJ09_01822</name>
</gene>
<dbReference type="Gene3D" id="3.30.70.270">
    <property type="match status" value="1"/>
</dbReference>
<proteinExistence type="predicted"/>
<sequence length="279" mass="31291">MQQRQAPDAEEARQLIRNDFFERVRSDEEIDALVTKFAAVTATPYAEVLRRMLGMEEMDENQAKSLLRRVLAHRRRLSKMVGRSVHVRVAALDLLTMHPPRTAGIQRRDSRPIVVTPSLIKRALDEASADEVTGLPQRAHFMSLVRHELRQRKRRSAAVVFIDLDGFKRANDLHGHACGDEVLRMLARSARVTLRHGDVIARIGGDEFALLLLDVSEAEAIAAVTRLRERFESCTARFGTSFSAGVEMPIPGDTADSLLERADAKMYRDKRARAASVTG</sequence>
<dbReference type="PROSITE" id="PS50887">
    <property type="entry name" value="GGDEF"/>
    <property type="match status" value="1"/>
</dbReference>
<accession>A0A0K1PNQ4</accession>
<dbReference type="EMBL" id="CP012333">
    <property type="protein sequence ID" value="AKU95158.1"/>
    <property type="molecule type" value="Genomic_DNA"/>
</dbReference>
<dbReference type="CDD" id="cd01949">
    <property type="entry name" value="GGDEF"/>
    <property type="match status" value="1"/>
</dbReference>
<dbReference type="GO" id="GO:0005886">
    <property type="term" value="C:plasma membrane"/>
    <property type="evidence" value="ECO:0007669"/>
    <property type="project" value="TreeGrafter"/>
</dbReference>
<evidence type="ECO:0000256" key="1">
    <source>
        <dbReference type="ARBA" id="ARBA00012528"/>
    </source>
</evidence>
<dbReference type="GO" id="GO:1902201">
    <property type="term" value="P:negative regulation of bacterial-type flagellum-dependent cell motility"/>
    <property type="evidence" value="ECO:0007669"/>
    <property type="project" value="TreeGrafter"/>
</dbReference>
<dbReference type="AlphaFoldDB" id="A0A0K1PNQ4"/>
<dbReference type="SUPFAM" id="SSF55073">
    <property type="entry name" value="Nucleotide cyclase"/>
    <property type="match status" value="1"/>
</dbReference>
<dbReference type="EC" id="2.7.7.65" evidence="1"/>
<dbReference type="GO" id="GO:0052621">
    <property type="term" value="F:diguanylate cyclase activity"/>
    <property type="evidence" value="ECO:0007669"/>
    <property type="project" value="UniProtKB-EC"/>
</dbReference>
<dbReference type="PANTHER" id="PTHR45138:SF24">
    <property type="entry name" value="DIGUANYLATE CYCLASE DGCC-RELATED"/>
    <property type="match status" value="1"/>
</dbReference>
<dbReference type="SMART" id="SM00267">
    <property type="entry name" value="GGDEF"/>
    <property type="match status" value="1"/>
</dbReference>
<organism evidence="3 4">
    <name type="scientific">Labilithrix luteola</name>
    <dbReference type="NCBI Taxonomy" id="1391654"/>
    <lineage>
        <taxon>Bacteria</taxon>
        <taxon>Pseudomonadati</taxon>
        <taxon>Myxococcota</taxon>
        <taxon>Polyangia</taxon>
        <taxon>Polyangiales</taxon>
        <taxon>Labilitrichaceae</taxon>
        <taxon>Labilithrix</taxon>
    </lineage>
</organism>
<reference evidence="3 4" key="1">
    <citation type="submission" date="2015-08" db="EMBL/GenBank/DDBJ databases">
        <authorList>
            <person name="Babu N.S."/>
            <person name="Beckwith C.J."/>
            <person name="Beseler K.G."/>
            <person name="Brison A."/>
            <person name="Carone J.V."/>
            <person name="Caskin T.P."/>
            <person name="Diamond M."/>
            <person name="Durham M.E."/>
            <person name="Foxe J.M."/>
            <person name="Go M."/>
            <person name="Henderson B.A."/>
            <person name="Jones I.B."/>
            <person name="McGettigan J.A."/>
            <person name="Micheletti S.J."/>
            <person name="Nasrallah M.E."/>
            <person name="Ortiz D."/>
            <person name="Piller C.R."/>
            <person name="Privatt S.R."/>
            <person name="Schneider S.L."/>
            <person name="Sharp S."/>
            <person name="Smith T.C."/>
            <person name="Stanton J.D."/>
            <person name="Ullery H.E."/>
            <person name="Wilson R.J."/>
            <person name="Serrano M.G."/>
            <person name="Buck G."/>
            <person name="Lee V."/>
            <person name="Wang Y."/>
            <person name="Carvalho R."/>
            <person name="Voegtly L."/>
            <person name="Shi R."/>
            <person name="Duckworth R."/>
            <person name="Johnson A."/>
            <person name="Loviza R."/>
            <person name="Walstead R."/>
            <person name="Shah Z."/>
            <person name="Kiflezghi M."/>
            <person name="Wade K."/>
            <person name="Ball S.L."/>
            <person name="Bradley K.W."/>
            <person name="Asai D.J."/>
            <person name="Bowman C.A."/>
            <person name="Russell D.A."/>
            <person name="Pope W.H."/>
            <person name="Jacobs-Sera D."/>
            <person name="Hendrix R.W."/>
            <person name="Hatfull G.F."/>
        </authorList>
    </citation>
    <scope>NUCLEOTIDE SEQUENCE [LARGE SCALE GENOMIC DNA]</scope>
    <source>
        <strain evidence="3 4">DSM 27648</strain>
    </source>
</reference>